<gene>
    <name evidence="2" type="ORF">HNE05_08105</name>
</gene>
<keyword evidence="1" id="KW-0472">Membrane</keyword>
<reference evidence="2" key="1">
    <citation type="submission" date="2020-07" db="EMBL/GenBank/DDBJ databases">
        <title>Nitrate ammonifying Pseudomonas campi sp. nov. isolated from German agricultural grassland.</title>
        <authorList>
            <person name="Timsy T."/>
            <person name="Ulrich A."/>
            <person name="Spanner T."/>
            <person name="Foesel B."/>
            <person name="Kolb S."/>
            <person name="Horn M.A."/>
            <person name="Behrendt U."/>
        </authorList>
    </citation>
    <scope>NUCLEOTIDE SEQUENCE</scope>
    <source>
        <strain evidence="2">S1-A32-2</strain>
    </source>
</reference>
<feature type="transmembrane region" description="Helical" evidence="1">
    <location>
        <begin position="78"/>
        <end position="99"/>
    </location>
</feature>
<dbReference type="Proteomes" id="UP000501379">
    <property type="component" value="Chromosome"/>
</dbReference>
<keyword evidence="1" id="KW-1133">Transmembrane helix</keyword>
<name>A0A6M8FEQ8_9GAMM</name>
<dbReference type="RefSeq" id="WP_173206683.1">
    <property type="nucleotide sequence ID" value="NZ_CP053697.2"/>
</dbReference>
<sequence>MEFDLELTLNLLGMSACTVAAGYMFLTGNKKAAILLLAGFTLHLQSAVYMTFTDNPGGDGGCWLEKSFYQCLPLGQKISIHAAQIGHYLIALGVFILAISAKPKRASVS</sequence>
<protein>
    <submittedName>
        <fullName evidence="2">Uncharacterized protein</fullName>
    </submittedName>
</protein>
<dbReference type="AlphaFoldDB" id="A0A6M8FEQ8"/>
<evidence type="ECO:0000313" key="2">
    <source>
        <dbReference type="EMBL" id="QKE63327.1"/>
    </source>
</evidence>
<feature type="transmembrane region" description="Helical" evidence="1">
    <location>
        <begin position="6"/>
        <end position="26"/>
    </location>
</feature>
<dbReference type="KEGG" id="pcam:HNE05_08105"/>
<proteinExistence type="predicted"/>
<dbReference type="EMBL" id="CP053697">
    <property type="protein sequence ID" value="QKE63327.1"/>
    <property type="molecule type" value="Genomic_DNA"/>
</dbReference>
<feature type="transmembrane region" description="Helical" evidence="1">
    <location>
        <begin position="33"/>
        <end position="52"/>
    </location>
</feature>
<accession>A0A6M8FEQ8</accession>
<evidence type="ECO:0000313" key="3">
    <source>
        <dbReference type="Proteomes" id="UP000501379"/>
    </source>
</evidence>
<keyword evidence="3" id="KW-1185">Reference proteome</keyword>
<keyword evidence="1" id="KW-0812">Transmembrane</keyword>
<evidence type="ECO:0000256" key="1">
    <source>
        <dbReference type="SAM" id="Phobius"/>
    </source>
</evidence>
<organism evidence="2 3">
    <name type="scientific">Aquipseudomonas campi</name>
    <dbReference type="NCBI Taxonomy" id="2731681"/>
    <lineage>
        <taxon>Bacteria</taxon>
        <taxon>Pseudomonadati</taxon>
        <taxon>Pseudomonadota</taxon>
        <taxon>Gammaproteobacteria</taxon>
        <taxon>Pseudomonadales</taxon>
        <taxon>Pseudomonadaceae</taxon>
        <taxon>Aquipseudomonas</taxon>
    </lineage>
</organism>